<reference evidence="1" key="1">
    <citation type="submission" date="2021-03" db="EMBL/GenBank/DDBJ databases">
        <authorList>
            <consortium name="DOE Joint Genome Institute"/>
            <person name="Ahrendt S."/>
            <person name="Looney B.P."/>
            <person name="Miyauchi S."/>
            <person name="Morin E."/>
            <person name="Drula E."/>
            <person name="Courty P.E."/>
            <person name="Chicoki N."/>
            <person name="Fauchery L."/>
            <person name="Kohler A."/>
            <person name="Kuo A."/>
            <person name="Labutti K."/>
            <person name="Pangilinan J."/>
            <person name="Lipzen A."/>
            <person name="Riley R."/>
            <person name="Andreopoulos W."/>
            <person name="He G."/>
            <person name="Johnson J."/>
            <person name="Barry K.W."/>
            <person name="Grigoriev I.V."/>
            <person name="Nagy L."/>
            <person name="Hibbett D."/>
            <person name="Henrissat B."/>
            <person name="Matheny P.B."/>
            <person name="Labbe J."/>
            <person name="Martin F."/>
        </authorList>
    </citation>
    <scope>NUCLEOTIDE SEQUENCE</scope>
    <source>
        <strain evidence="1">HHB10654</strain>
    </source>
</reference>
<sequence>MRLQRSHASSALQSSIPCIPRDTGSSHSPPYRLPPHYVTDYTGSVGRGSGHSAAPRAPRVQRLLVPGREPPSSGRLQTSGLTAGMRVPSAAGRWKTCGNLLPHASSPIAFDRPGIGRCPFMCTFDSVARAASIRTWGCVESLVVAARLLLGGNTSSRVTRAVACLQPTFYGPSEGFESGFSTGDTLEPDASKERRSRRHRRKTSRRQDAQR</sequence>
<name>A0ACB8SUI4_9AGAM</name>
<evidence type="ECO:0000313" key="2">
    <source>
        <dbReference type="Proteomes" id="UP000814140"/>
    </source>
</evidence>
<gene>
    <name evidence="1" type="ORF">BV25DRAFT_1027851</name>
</gene>
<evidence type="ECO:0000313" key="1">
    <source>
        <dbReference type="EMBL" id="KAI0059832.1"/>
    </source>
</evidence>
<accession>A0ACB8SUI4</accession>
<organism evidence="1 2">
    <name type="scientific">Artomyces pyxidatus</name>
    <dbReference type="NCBI Taxonomy" id="48021"/>
    <lineage>
        <taxon>Eukaryota</taxon>
        <taxon>Fungi</taxon>
        <taxon>Dikarya</taxon>
        <taxon>Basidiomycota</taxon>
        <taxon>Agaricomycotina</taxon>
        <taxon>Agaricomycetes</taxon>
        <taxon>Russulales</taxon>
        <taxon>Auriscalpiaceae</taxon>
        <taxon>Artomyces</taxon>
    </lineage>
</organism>
<dbReference type="Proteomes" id="UP000814140">
    <property type="component" value="Unassembled WGS sequence"/>
</dbReference>
<reference evidence="1" key="2">
    <citation type="journal article" date="2022" name="New Phytol.">
        <title>Evolutionary transition to the ectomycorrhizal habit in the genomes of a hyperdiverse lineage of mushroom-forming fungi.</title>
        <authorList>
            <person name="Looney B."/>
            <person name="Miyauchi S."/>
            <person name="Morin E."/>
            <person name="Drula E."/>
            <person name="Courty P.E."/>
            <person name="Kohler A."/>
            <person name="Kuo A."/>
            <person name="LaButti K."/>
            <person name="Pangilinan J."/>
            <person name="Lipzen A."/>
            <person name="Riley R."/>
            <person name="Andreopoulos W."/>
            <person name="He G."/>
            <person name="Johnson J."/>
            <person name="Nolan M."/>
            <person name="Tritt A."/>
            <person name="Barry K.W."/>
            <person name="Grigoriev I.V."/>
            <person name="Nagy L.G."/>
            <person name="Hibbett D."/>
            <person name="Henrissat B."/>
            <person name="Matheny P.B."/>
            <person name="Labbe J."/>
            <person name="Martin F.M."/>
        </authorList>
    </citation>
    <scope>NUCLEOTIDE SEQUENCE</scope>
    <source>
        <strain evidence="1">HHB10654</strain>
    </source>
</reference>
<protein>
    <submittedName>
        <fullName evidence="1">Uncharacterized protein</fullName>
    </submittedName>
</protein>
<keyword evidence="2" id="KW-1185">Reference proteome</keyword>
<comment type="caution">
    <text evidence="1">The sequence shown here is derived from an EMBL/GenBank/DDBJ whole genome shotgun (WGS) entry which is preliminary data.</text>
</comment>
<dbReference type="EMBL" id="MU277223">
    <property type="protein sequence ID" value="KAI0059832.1"/>
    <property type="molecule type" value="Genomic_DNA"/>
</dbReference>
<proteinExistence type="predicted"/>